<dbReference type="Proteomes" id="UP000005237">
    <property type="component" value="Unassembled WGS sequence"/>
</dbReference>
<evidence type="ECO:0000313" key="2">
    <source>
        <dbReference type="Proteomes" id="UP000005237"/>
    </source>
</evidence>
<dbReference type="EnsemblMetazoa" id="CJA26682.1">
    <property type="protein sequence ID" value="CJA26682.1"/>
    <property type="gene ID" value="WBGene00182254"/>
</dbReference>
<accession>A0A8R1I735</accession>
<keyword evidence="2" id="KW-1185">Reference proteome</keyword>
<sequence>MQTQYHAILGEEFRRLHDEYKKENLRYFNTLLSYLNMKIVEEQKEQEWASWLKAMKMSVARVNMQLKNLEVAMQNSSDDFSLNNEIVKWLSTVQAVPTSGGFFVIPDDTSAKGRIRKK</sequence>
<dbReference type="InterPro" id="IPR007883">
    <property type="entry name" value="DUF713"/>
</dbReference>
<reference evidence="1" key="2">
    <citation type="submission" date="2022-06" db="UniProtKB">
        <authorList>
            <consortium name="EnsemblMetazoa"/>
        </authorList>
    </citation>
    <scope>IDENTIFICATION</scope>
    <source>
        <strain evidence="1">DF5081</strain>
    </source>
</reference>
<protein>
    <submittedName>
        <fullName evidence="1">Uncharacterized protein</fullName>
    </submittedName>
</protein>
<dbReference type="AlphaFoldDB" id="A0A8R1I735"/>
<evidence type="ECO:0000313" key="1">
    <source>
        <dbReference type="EnsemblMetazoa" id="CJA26682.1"/>
    </source>
</evidence>
<reference evidence="2" key="1">
    <citation type="submission" date="2010-08" db="EMBL/GenBank/DDBJ databases">
        <authorList>
            <consortium name="Caenorhabditis japonica Sequencing Consortium"/>
            <person name="Wilson R.K."/>
        </authorList>
    </citation>
    <scope>NUCLEOTIDE SEQUENCE [LARGE SCALE GENOMIC DNA]</scope>
    <source>
        <strain evidence="2">DF5081</strain>
    </source>
</reference>
<organism evidence="1 2">
    <name type="scientific">Caenorhabditis japonica</name>
    <dbReference type="NCBI Taxonomy" id="281687"/>
    <lineage>
        <taxon>Eukaryota</taxon>
        <taxon>Metazoa</taxon>
        <taxon>Ecdysozoa</taxon>
        <taxon>Nematoda</taxon>
        <taxon>Chromadorea</taxon>
        <taxon>Rhabditida</taxon>
        <taxon>Rhabditina</taxon>
        <taxon>Rhabditomorpha</taxon>
        <taxon>Rhabditoidea</taxon>
        <taxon>Rhabditidae</taxon>
        <taxon>Peloderinae</taxon>
        <taxon>Caenorhabditis</taxon>
    </lineage>
</organism>
<dbReference type="Pfam" id="PF05218">
    <property type="entry name" value="DUF713"/>
    <property type="match status" value="1"/>
</dbReference>
<name>A0A8R1I735_CAEJA</name>
<proteinExistence type="predicted"/>